<evidence type="ECO:0000313" key="1">
    <source>
        <dbReference type="EMBL" id="PSJ30540.1"/>
    </source>
</evidence>
<reference evidence="1 2" key="1">
    <citation type="submission" date="2018-03" db="EMBL/GenBank/DDBJ databases">
        <title>Chitinolytic properties of Streptosporangium nondiastaticum TBG75A20.</title>
        <authorList>
            <person name="Gayathri V."/>
            <person name="Shiburaj S."/>
        </authorList>
    </citation>
    <scope>NUCLEOTIDE SEQUENCE [LARGE SCALE GENOMIC DNA]</scope>
    <source>
        <strain evidence="1 2">TBG75A20</strain>
    </source>
</reference>
<dbReference type="Proteomes" id="UP000242427">
    <property type="component" value="Unassembled WGS sequence"/>
</dbReference>
<proteinExistence type="predicted"/>
<protein>
    <submittedName>
        <fullName evidence="1">Uncharacterized protein</fullName>
    </submittedName>
</protein>
<gene>
    <name evidence="1" type="ORF">B7P34_00520</name>
</gene>
<organism evidence="1 2">
    <name type="scientific">Streptosporangium nondiastaticum</name>
    <dbReference type="NCBI Taxonomy" id="35764"/>
    <lineage>
        <taxon>Bacteria</taxon>
        <taxon>Bacillati</taxon>
        <taxon>Actinomycetota</taxon>
        <taxon>Actinomycetes</taxon>
        <taxon>Streptosporangiales</taxon>
        <taxon>Streptosporangiaceae</taxon>
        <taxon>Streptosporangium</taxon>
    </lineage>
</organism>
<name>A0A9X7JVB3_9ACTN</name>
<keyword evidence="2" id="KW-1185">Reference proteome</keyword>
<dbReference type="EMBL" id="PXWG01000001">
    <property type="protein sequence ID" value="PSJ30540.1"/>
    <property type="molecule type" value="Genomic_DNA"/>
</dbReference>
<sequence>MCVVVLHLGLHGPGAVKTPQEFDVDGESPEALKAITRRTDTSSLAAMSRASAITPETIIVM</sequence>
<evidence type="ECO:0000313" key="2">
    <source>
        <dbReference type="Proteomes" id="UP000242427"/>
    </source>
</evidence>
<accession>A0A9X7JVB3</accession>
<comment type="caution">
    <text evidence="1">The sequence shown here is derived from an EMBL/GenBank/DDBJ whole genome shotgun (WGS) entry which is preliminary data.</text>
</comment>
<dbReference type="AlphaFoldDB" id="A0A9X7JVB3"/>